<dbReference type="GeneID" id="106665409"/>
<feature type="transmembrane region" description="Helical" evidence="1">
    <location>
        <begin position="131"/>
        <end position="155"/>
    </location>
</feature>
<feature type="transmembrane region" description="Helical" evidence="1">
    <location>
        <begin position="89"/>
        <end position="111"/>
    </location>
</feature>
<evidence type="ECO:0000313" key="3">
    <source>
        <dbReference type="Proteomes" id="UP000494040"/>
    </source>
</evidence>
<feature type="transmembrane region" description="Helical" evidence="1">
    <location>
        <begin position="175"/>
        <end position="197"/>
    </location>
</feature>
<dbReference type="Proteomes" id="UP000494040">
    <property type="component" value="Unassembled WGS sequence"/>
</dbReference>
<dbReference type="GO" id="GO:0016020">
    <property type="term" value="C:membrane"/>
    <property type="evidence" value="ECO:0007669"/>
    <property type="project" value="TreeGrafter"/>
</dbReference>
<accession>A0A8I6SKA9</accession>
<keyword evidence="1" id="KW-0812">Transmembrane</keyword>
<evidence type="ECO:0008006" key="4">
    <source>
        <dbReference type="Google" id="ProtNLM"/>
    </source>
</evidence>
<dbReference type="RefSeq" id="XP_024082682.1">
    <property type="nucleotide sequence ID" value="XM_024226914.1"/>
</dbReference>
<reference evidence="2" key="1">
    <citation type="submission" date="2022-01" db="UniProtKB">
        <authorList>
            <consortium name="EnsemblMetazoa"/>
        </authorList>
    </citation>
    <scope>IDENTIFICATION</scope>
</reference>
<name>A0A8I6SKA9_CIMLE</name>
<dbReference type="OrthoDB" id="419711at2759"/>
<dbReference type="PANTHER" id="PTHR12242">
    <property type="entry name" value="OS02G0130600 PROTEIN-RELATED"/>
    <property type="match status" value="1"/>
</dbReference>
<sequence>MAELISNQVYFLDEKPSTEAEIAYGKRGRLNTIHFDKEENEPFIWSPSFIMVKDLIKHKINGHIKKCEKCSPDSFYRCQWQSDERKISYLYLVYRWIHALTFLCIVFFSMADLQKSENVYYYLKWPIYLTNWSLVINTTQACLAVYFLMQAFIALYGRDDELTGFNMRLCLRTYWILHTISLSVSTGVSIIYWKFIYSPELHVIDTMNILVHLVNSILMILDFLLVAHPLKFTHCIYPSAFLLIYTAFNWVYSFFGGKNRFGRDYIYKVVDWHYPGSCFVFVVEGVVLVVLIHTIFWLLFLVKKSISAWILRKKLQVKEDCKVKMKTYCGKQYLV</sequence>
<evidence type="ECO:0000313" key="2">
    <source>
        <dbReference type="EnsemblMetazoa" id="XP_024082682.1"/>
    </source>
</evidence>
<feature type="transmembrane region" description="Helical" evidence="1">
    <location>
        <begin position="209"/>
        <end position="227"/>
    </location>
</feature>
<feature type="transmembrane region" description="Helical" evidence="1">
    <location>
        <begin position="272"/>
        <end position="302"/>
    </location>
</feature>
<organism evidence="2 3">
    <name type="scientific">Cimex lectularius</name>
    <name type="common">Bed bug</name>
    <name type="synonym">Acanthia lectularia</name>
    <dbReference type="NCBI Taxonomy" id="79782"/>
    <lineage>
        <taxon>Eukaryota</taxon>
        <taxon>Metazoa</taxon>
        <taxon>Ecdysozoa</taxon>
        <taxon>Arthropoda</taxon>
        <taxon>Hexapoda</taxon>
        <taxon>Insecta</taxon>
        <taxon>Pterygota</taxon>
        <taxon>Neoptera</taxon>
        <taxon>Paraneoptera</taxon>
        <taxon>Hemiptera</taxon>
        <taxon>Heteroptera</taxon>
        <taxon>Panheteroptera</taxon>
        <taxon>Cimicomorpha</taxon>
        <taxon>Cimicidae</taxon>
        <taxon>Cimex</taxon>
    </lineage>
</organism>
<dbReference type="KEGG" id="clec:106665409"/>
<keyword evidence="3" id="KW-1185">Reference proteome</keyword>
<dbReference type="AlphaFoldDB" id="A0A8I6SKA9"/>
<feature type="transmembrane region" description="Helical" evidence="1">
    <location>
        <begin position="234"/>
        <end position="252"/>
    </location>
</feature>
<dbReference type="PANTHER" id="PTHR12242:SF49">
    <property type="entry name" value="HEADBUTT, ISOFORM E"/>
    <property type="match status" value="1"/>
</dbReference>
<keyword evidence="1" id="KW-1133">Transmembrane helix</keyword>
<dbReference type="InterPro" id="IPR049352">
    <property type="entry name" value="Rost"/>
</dbReference>
<dbReference type="OMA" id="IIVQFCD"/>
<keyword evidence="1" id="KW-0472">Membrane</keyword>
<dbReference type="Pfam" id="PF21534">
    <property type="entry name" value="Rost"/>
    <property type="match status" value="1"/>
</dbReference>
<protein>
    <recommendedName>
        <fullName evidence="4">Protein rolling stone</fullName>
    </recommendedName>
</protein>
<evidence type="ECO:0000256" key="1">
    <source>
        <dbReference type="SAM" id="Phobius"/>
    </source>
</evidence>
<dbReference type="EnsemblMetazoa" id="XM_024226914.1">
    <property type="protein sequence ID" value="XP_024082682.1"/>
    <property type="gene ID" value="LOC106665409"/>
</dbReference>
<proteinExistence type="predicted"/>